<comment type="caution">
    <text evidence="8">The sequence shown here is derived from an EMBL/GenBank/DDBJ whole genome shotgun (WGS) entry which is preliminary data.</text>
</comment>
<dbReference type="OrthoDB" id="9800801at2"/>
<dbReference type="SUPFAM" id="SSF53335">
    <property type="entry name" value="S-adenosyl-L-methionine-dependent methyltransferases"/>
    <property type="match status" value="1"/>
</dbReference>
<dbReference type="InterPro" id="IPR002052">
    <property type="entry name" value="DNA_methylase_N6_adenine_CS"/>
</dbReference>
<dbReference type="PRINTS" id="PR00506">
    <property type="entry name" value="D21N6MTFRASE"/>
</dbReference>
<dbReference type="GO" id="GO:0008170">
    <property type="term" value="F:N-methyltransferase activity"/>
    <property type="evidence" value="ECO:0007669"/>
    <property type="project" value="InterPro"/>
</dbReference>
<dbReference type="EC" id="2.1.1.72" evidence="2"/>
<dbReference type="InterPro" id="IPR002941">
    <property type="entry name" value="DNA_methylase_N4/N6"/>
</dbReference>
<dbReference type="InterPro" id="IPR002295">
    <property type="entry name" value="N4/N6-MTase_EcoPI_Mod-like"/>
</dbReference>
<accession>T1DWH7</accession>
<gene>
    <name evidence="8" type="ORF">HFN_0893</name>
</gene>
<dbReference type="eggNOG" id="COG2189">
    <property type="taxonomic scope" value="Bacteria"/>
</dbReference>
<dbReference type="GO" id="GO:0032259">
    <property type="term" value="P:methylation"/>
    <property type="evidence" value="ECO:0007669"/>
    <property type="project" value="UniProtKB-KW"/>
</dbReference>
<keyword evidence="3 8" id="KW-0489">Methyltransferase</keyword>
<feature type="domain" description="DNA methylase N-4/N-6" evidence="7">
    <location>
        <begin position="34"/>
        <end position="117"/>
    </location>
</feature>
<evidence type="ECO:0000313" key="8">
    <source>
        <dbReference type="EMBL" id="GAD19653.1"/>
    </source>
</evidence>
<dbReference type="AlphaFoldDB" id="T1DWH7"/>
<name>T1DWH7_9HELI</name>
<reference evidence="8 9" key="1">
    <citation type="journal article" date="2013" name="Genome Announc.">
        <title>Draft Genome Sequence of Helicobacter fennelliae Strain MRY12-0050, Isolated from a Bacteremia Patient.</title>
        <authorList>
            <person name="Rimbara E."/>
            <person name="Matsui M."/>
            <person name="Mori S."/>
            <person name="Suzuki S."/>
            <person name="Suzuki M."/>
            <person name="Kim H."/>
            <person name="Sekizuka T."/>
            <person name="Kuroda M."/>
            <person name="Shibayama K."/>
        </authorList>
    </citation>
    <scope>NUCLEOTIDE SEQUENCE [LARGE SCALE GENOMIC DNA]</scope>
    <source>
        <strain evidence="8 9">MRY12-0050</strain>
    </source>
</reference>
<sequence>MSFENDKNAITHKLIIGDNYPALLNLLITYREKIKMIYIDPPYGKDDLGEFAKTNYENAITRDNLLSMLKPRLEIAKMLLKDDGVLFCSIDDRNQAYVKCLFDDIFGERNFIFSAPRVVKKGIIT</sequence>
<keyword evidence="9" id="KW-1185">Reference proteome</keyword>
<dbReference type="PROSITE" id="PS00092">
    <property type="entry name" value="N6_MTASE"/>
    <property type="match status" value="1"/>
</dbReference>
<evidence type="ECO:0000313" key="9">
    <source>
        <dbReference type="Proteomes" id="UP000018143"/>
    </source>
</evidence>
<dbReference type="Gene3D" id="3.40.50.150">
    <property type="entry name" value="Vaccinia Virus protein VP39"/>
    <property type="match status" value="1"/>
</dbReference>
<dbReference type="RefSeq" id="WP_023949126.1">
    <property type="nucleotide sequence ID" value="NZ_BASD01000025.1"/>
</dbReference>
<organism evidence="8 9">
    <name type="scientific">Helicobacter fennelliae MRY12-0050</name>
    <dbReference type="NCBI Taxonomy" id="1325130"/>
    <lineage>
        <taxon>Bacteria</taxon>
        <taxon>Pseudomonadati</taxon>
        <taxon>Campylobacterota</taxon>
        <taxon>Epsilonproteobacteria</taxon>
        <taxon>Campylobacterales</taxon>
        <taxon>Helicobacteraceae</taxon>
        <taxon>Helicobacter</taxon>
    </lineage>
</organism>
<dbReference type="EMBL" id="BASD01000025">
    <property type="protein sequence ID" value="GAD19653.1"/>
    <property type="molecule type" value="Genomic_DNA"/>
</dbReference>
<dbReference type="Proteomes" id="UP000018143">
    <property type="component" value="Unassembled WGS sequence"/>
</dbReference>
<dbReference type="InterPro" id="IPR029063">
    <property type="entry name" value="SAM-dependent_MTases_sf"/>
</dbReference>
<proteinExistence type="inferred from homology"/>
<evidence type="ECO:0000256" key="5">
    <source>
        <dbReference type="ARBA" id="ARBA00022691"/>
    </source>
</evidence>
<keyword evidence="4 8" id="KW-0808">Transferase</keyword>
<dbReference type="Pfam" id="PF01555">
    <property type="entry name" value="N6_N4_Mtase"/>
    <property type="match status" value="1"/>
</dbReference>
<comment type="catalytic activity">
    <reaction evidence="6">
        <text>a 2'-deoxyadenosine in DNA + S-adenosyl-L-methionine = an N(6)-methyl-2'-deoxyadenosine in DNA + S-adenosyl-L-homocysteine + H(+)</text>
        <dbReference type="Rhea" id="RHEA:15197"/>
        <dbReference type="Rhea" id="RHEA-COMP:12418"/>
        <dbReference type="Rhea" id="RHEA-COMP:12419"/>
        <dbReference type="ChEBI" id="CHEBI:15378"/>
        <dbReference type="ChEBI" id="CHEBI:57856"/>
        <dbReference type="ChEBI" id="CHEBI:59789"/>
        <dbReference type="ChEBI" id="CHEBI:90615"/>
        <dbReference type="ChEBI" id="CHEBI:90616"/>
        <dbReference type="EC" id="2.1.1.72"/>
    </reaction>
</comment>
<protein>
    <recommendedName>
        <fullName evidence="2">site-specific DNA-methyltransferase (adenine-specific)</fullName>
        <ecNumber evidence="2">2.1.1.72</ecNumber>
    </recommendedName>
</protein>
<evidence type="ECO:0000259" key="7">
    <source>
        <dbReference type="Pfam" id="PF01555"/>
    </source>
</evidence>
<keyword evidence="5" id="KW-0949">S-adenosyl-L-methionine</keyword>
<dbReference type="GO" id="GO:0009007">
    <property type="term" value="F:site-specific DNA-methyltransferase (adenine-specific) activity"/>
    <property type="evidence" value="ECO:0007669"/>
    <property type="project" value="UniProtKB-EC"/>
</dbReference>
<evidence type="ECO:0000256" key="1">
    <source>
        <dbReference type="ARBA" id="ARBA00006594"/>
    </source>
</evidence>
<evidence type="ECO:0000256" key="4">
    <source>
        <dbReference type="ARBA" id="ARBA00022679"/>
    </source>
</evidence>
<evidence type="ECO:0000256" key="2">
    <source>
        <dbReference type="ARBA" id="ARBA00011900"/>
    </source>
</evidence>
<dbReference type="GO" id="GO:0003677">
    <property type="term" value="F:DNA binding"/>
    <property type="evidence" value="ECO:0007669"/>
    <property type="project" value="InterPro"/>
</dbReference>
<dbReference type="STRING" id="1325130.HFN_0893"/>
<comment type="similarity">
    <text evidence="1">Belongs to the N(4)/N(6)-methyltransferase family.</text>
</comment>
<evidence type="ECO:0000256" key="6">
    <source>
        <dbReference type="ARBA" id="ARBA00047942"/>
    </source>
</evidence>
<evidence type="ECO:0000256" key="3">
    <source>
        <dbReference type="ARBA" id="ARBA00022603"/>
    </source>
</evidence>